<sequence length="101" mass="11538">MSRRQEDRQECAPGPFMTVCKSIPKTWSVVEYPSYAYSTSFDGIFKQVKRGKTAVSKGRGGVAHLNLGKEKVQVPHLQGRHAFNTGIVQMKQIRVFNRWIR</sequence>
<protein>
    <submittedName>
        <fullName evidence="1">Uncharacterized protein</fullName>
    </submittedName>
</protein>
<evidence type="ECO:0000313" key="1">
    <source>
        <dbReference type="EMBL" id="GFS51411.1"/>
    </source>
</evidence>
<name>A0A8X6IP78_9ARAC</name>
<reference evidence="1" key="1">
    <citation type="submission" date="2020-08" db="EMBL/GenBank/DDBJ databases">
        <title>Multicomponent nature underlies the extraordinary mechanical properties of spider dragline silk.</title>
        <authorList>
            <person name="Kono N."/>
            <person name="Nakamura H."/>
            <person name="Mori M."/>
            <person name="Yoshida Y."/>
            <person name="Ohtoshi R."/>
            <person name="Malay A.D."/>
            <person name="Moran D.A.P."/>
            <person name="Tomita M."/>
            <person name="Numata K."/>
            <person name="Arakawa K."/>
        </authorList>
    </citation>
    <scope>NUCLEOTIDE SEQUENCE</scope>
</reference>
<dbReference type="Proteomes" id="UP000886998">
    <property type="component" value="Unassembled WGS sequence"/>
</dbReference>
<gene>
    <name evidence="1" type="ORF">TNIN_279631</name>
</gene>
<keyword evidence="2" id="KW-1185">Reference proteome</keyword>
<evidence type="ECO:0000313" key="2">
    <source>
        <dbReference type="Proteomes" id="UP000886998"/>
    </source>
</evidence>
<organism evidence="1 2">
    <name type="scientific">Trichonephila inaurata madagascariensis</name>
    <dbReference type="NCBI Taxonomy" id="2747483"/>
    <lineage>
        <taxon>Eukaryota</taxon>
        <taxon>Metazoa</taxon>
        <taxon>Ecdysozoa</taxon>
        <taxon>Arthropoda</taxon>
        <taxon>Chelicerata</taxon>
        <taxon>Arachnida</taxon>
        <taxon>Araneae</taxon>
        <taxon>Araneomorphae</taxon>
        <taxon>Entelegynae</taxon>
        <taxon>Araneoidea</taxon>
        <taxon>Nephilidae</taxon>
        <taxon>Trichonephila</taxon>
        <taxon>Trichonephila inaurata</taxon>
    </lineage>
</organism>
<comment type="caution">
    <text evidence="1">The sequence shown here is derived from an EMBL/GenBank/DDBJ whole genome shotgun (WGS) entry which is preliminary data.</text>
</comment>
<proteinExistence type="predicted"/>
<dbReference type="AlphaFoldDB" id="A0A8X6IP78"/>
<accession>A0A8X6IP78</accession>
<dbReference type="EMBL" id="BMAV01026544">
    <property type="protein sequence ID" value="GFS51411.1"/>
    <property type="molecule type" value="Genomic_DNA"/>
</dbReference>
<dbReference type="OrthoDB" id="10277621at2759"/>